<evidence type="ECO:0000313" key="2">
    <source>
        <dbReference type="Proteomes" id="UP000214596"/>
    </source>
</evidence>
<protein>
    <submittedName>
        <fullName evidence="1">Uncharacterized protein</fullName>
    </submittedName>
</protein>
<feature type="non-terminal residue" evidence="1">
    <location>
        <position position="1"/>
    </location>
</feature>
<accession>A0A227J8B8</accession>
<reference evidence="1 2" key="1">
    <citation type="journal article" date="2017" name="Appl. Environ. Microbiol.">
        <title>Parallel evolution of two clades of a major Atlantic endemic Vibrio parahaemolyticus pathogen lineage by independent acquisition of related pathogenicity islands.</title>
        <authorList>
            <person name="Xu F."/>
            <person name="Gonzalez-Escalona N."/>
            <person name="Drees K.P."/>
            <person name="Sebra R.P."/>
            <person name="Cooper V.S."/>
            <person name="Jones S.H."/>
            <person name="Whistler C.A."/>
        </authorList>
    </citation>
    <scope>NUCLEOTIDE SEQUENCE [LARGE SCALE GENOMIC DNA]</scope>
    <source>
        <strain evidence="1 2">MAVP-3</strain>
    </source>
</reference>
<dbReference type="AlphaFoldDB" id="A0A227J8B8"/>
<sequence length="103" mass="11719">QQRLISLKVNEGDDTLRLTNVQPISLALHHGSPYLVWRTHSHTKLNTLPFSNIQEATMSSFRFELQTDATLLSSEVKELFDIAGSHLKFNTTVPSKTYYGEKE</sequence>
<proteinExistence type="predicted"/>
<comment type="caution">
    <text evidence="1">The sequence shown here is derived from an EMBL/GenBank/DDBJ whole genome shotgun (WGS) entry which is preliminary data.</text>
</comment>
<dbReference type="EMBL" id="NIXT01002048">
    <property type="protein sequence ID" value="OXE30604.1"/>
    <property type="molecule type" value="Genomic_DNA"/>
</dbReference>
<gene>
    <name evidence="1" type="ORF">CA163_22480</name>
</gene>
<dbReference type="Proteomes" id="UP000214596">
    <property type="component" value="Unassembled WGS sequence"/>
</dbReference>
<evidence type="ECO:0000313" key="1">
    <source>
        <dbReference type="EMBL" id="OXE30604.1"/>
    </source>
</evidence>
<name>A0A227J8B8_VIBPH</name>
<organism evidence="1 2">
    <name type="scientific">Vibrio parahaemolyticus</name>
    <dbReference type="NCBI Taxonomy" id="670"/>
    <lineage>
        <taxon>Bacteria</taxon>
        <taxon>Pseudomonadati</taxon>
        <taxon>Pseudomonadota</taxon>
        <taxon>Gammaproteobacteria</taxon>
        <taxon>Vibrionales</taxon>
        <taxon>Vibrionaceae</taxon>
        <taxon>Vibrio</taxon>
    </lineage>
</organism>